<feature type="region of interest" description="Disordered" evidence="1">
    <location>
        <begin position="802"/>
        <end position="840"/>
    </location>
</feature>
<evidence type="ECO:0000313" key="2">
    <source>
        <dbReference type="EMBL" id="CAK9106338.1"/>
    </source>
</evidence>
<name>A0ABP0S1T6_9DINO</name>
<organism evidence="2 3">
    <name type="scientific">Durusdinium trenchii</name>
    <dbReference type="NCBI Taxonomy" id="1381693"/>
    <lineage>
        <taxon>Eukaryota</taxon>
        <taxon>Sar</taxon>
        <taxon>Alveolata</taxon>
        <taxon>Dinophyceae</taxon>
        <taxon>Suessiales</taxon>
        <taxon>Symbiodiniaceae</taxon>
        <taxon>Durusdinium</taxon>
    </lineage>
</organism>
<sequence length="1009" mass="113723">QQDVSNEPTNEILTALRQLLDERKKRSTGSDASWNSRQGPEKHVKWRGGAAPSPPAWKPQANDLRAFARWERRIEIWRLQVVAYMPPQDAALMLLTSLTGEAELEVEHLDLQKVHHRNGIQYILDTLREPLQQKQLFQKRTLLDSFEKLSRFPNESLRQYINRYRRVEKDLEAIGISSSNMYDSESKGNRLLERARLAPDLQRLVMIAAGNSLEYERIQEALNLQFPDFKPAPAVFQRERDNASRPPPSGKGSAFSSSSSTAASTWSSASSRPSSKGFGKHHPKRAFVAEQADELGDIPEQPEDEEPVDDDGFYEAEEEPAEATVDNDNTEDAPESEIQDAVAQLADVLTVTSKKLQSTVLGRKFTGRPRTIDDRKRTSTCSACGRVGHWHGDAICPQSGSSSQGHDNKGRGKSNSDGKGKGQQHRGSSSTSQPTKQAFMVRFPDSDEPEKDFDHHTSYFSYTTFFLGNQPTTTFVTEVIDFSGTMILDTACQRACCGNYWLSLHSKILSHHRLTVKNVETTDLFQFGSGGPKRSTCRAYLPASLPGQETQGLLLGVNVLDADIPFLASNTMLQKLGCVIDTAQCIVVFTVLGVTLPLHFKHGHWAVSICSFPSKVHQDVCWKELSRAHVWHDPDPEVVFPSNSITDQLRLPMLGLPPEWMQAWRSLVMKVMMLEFRALRAMARLVKFGLRPRRWMTAWELEELKKDHAKDMALQTKTTPPQPMSTCTHPEFRRYGNKHGSYAQCKRCMARFQWNPDEGGWLQLGGDSSLRFTPLPLPSSDNIICPVTGLDAIQYKQGALAKSTPKAKAKSKKSATSSSASNTSRTMKGSGKGKSSVPTIHLPLQDDQAVWTPEEWEAHWEQIRADYHPNDVIMPDSDDPDQYPDDQDTPRCHYFDLQHCPCPVPLQRLEPVCTAEMEFPDGNYGTYTYEWKSSQPPNPVQWTGRTVFTIITQFNKNSLTSVKNRRKLLDEVRRALRVYEIEYVAMDGLREKRPVSQVDVFEVLDTSCL</sequence>
<feature type="compositionally biased region" description="Low complexity" evidence="1">
    <location>
        <begin position="250"/>
        <end position="277"/>
    </location>
</feature>
<feature type="region of interest" description="Disordered" evidence="1">
    <location>
        <begin position="238"/>
        <end position="282"/>
    </location>
</feature>
<feature type="region of interest" description="Disordered" evidence="1">
    <location>
        <begin position="317"/>
        <end position="337"/>
    </location>
</feature>
<evidence type="ECO:0008006" key="4">
    <source>
        <dbReference type="Google" id="ProtNLM"/>
    </source>
</evidence>
<feature type="compositionally biased region" description="Low complexity" evidence="1">
    <location>
        <begin position="814"/>
        <end position="824"/>
    </location>
</feature>
<dbReference type="Proteomes" id="UP001642484">
    <property type="component" value="Unassembled WGS sequence"/>
</dbReference>
<comment type="caution">
    <text evidence="2">The sequence shown here is derived from an EMBL/GenBank/DDBJ whole genome shotgun (WGS) entry which is preliminary data.</text>
</comment>
<feature type="compositionally biased region" description="Polar residues" evidence="1">
    <location>
        <begin position="425"/>
        <end position="436"/>
    </location>
</feature>
<feature type="region of interest" description="Disordered" evidence="1">
    <location>
        <begin position="395"/>
        <end position="437"/>
    </location>
</feature>
<feature type="compositionally biased region" description="Basic and acidic residues" evidence="1">
    <location>
        <begin position="406"/>
        <end position="420"/>
    </location>
</feature>
<protein>
    <recommendedName>
        <fullName evidence="4">Polyprotein</fullName>
    </recommendedName>
</protein>
<dbReference type="EMBL" id="CAXAMN010026864">
    <property type="protein sequence ID" value="CAK9106338.1"/>
    <property type="molecule type" value="Genomic_DNA"/>
</dbReference>
<feature type="compositionally biased region" description="Polar residues" evidence="1">
    <location>
        <begin position="29"/>
        <end position="38"/>
    </location>
</feature>
<evidence type="ECO:0000313" key="3">
    <source>
        <dbReference type="Proteomes" id="UP001642484"/>
    </source>
</evidence>
<feature type="non-terminal residue" evidence="2">
    <location>
        <position position="1"/>
    </location>
</feature>
<reference evidence="2 3" key="1">
    <citation type="submission" date="2024-02" db="EMBL/GenBank/DDBJ databases">
        <authorList>
            <person name="Chen Y."/>
            <person name="Shah S."/>
            <person name="Dougan E. K."/>
            <person name="Thang M."/>
            <person name="Chan C."/>
        </authorList>
    </citation>
    <scope>NUCLEOTIDE SEQUENCE [LARGE SCALE GENOMIC DNA]</scope>
</reference>
<accession>A0ABP0S1T6</accession>
<feature type="compositionally biased region" description="Acidic residues" evidence="1">
    <location>
        <begin position="328"/>
        <end position="337"/>
    </location>
</feature>
<evidence type="ECO:0000256" key="1">
    <source>
        <dbReference type="SAM" id="MobiDB-lite"/>
    </source>
</evidence>
<proteinExistence type="predicted"/>
<feature type="region of interest" description="Disordered" evidence="1">
    <location>
        <begin position="19"/>
        <end position="58"/>
    </location>
</feature>
<keyword evidence="3" id="KW-1185">Reference proteome</keyword>
<gene>
    <name evidence="2" type="ORF">CCMP2556_LOCUS49712</name>
</gene>